<feature type="binding site" evidence="5">
    <location>
        <position position="151"/>
    </location>
    <ligand>
        <name>AMP</name>
        <dbReference type="ChEBI" id="CHEBI:456215"/>
    </ligand>
</feature>
<accession>A0A1G2QVN3</accession>
<feature type="binding site" evidence="5">
    <location>
        <position position="37"/>
    </location>
    <ligand>
        <name>AMP</name>
        <dbReference type="ChEBI" id="CHEBI:456215"/>
    </ligand>
</feature>
<dbReference type="PRINTS" id="PR00094">
    <property type="entry name" value="ADENYLTKNASE"/>
</dbReference>
<dbReference type="Pfam" id="PF00406">
    <property type="entry name" value="ADK"/>
    <property type="match status" value="1"/>
</dbReference>
<comment type="domain">
    <text evidence="5">Consists of three domains, a large central CORE domain and two small peripheral domains, NMPbind and LID, which undergo movements during catalysis. The LID domain closes over the site of phosphoryl transfer upon ATP binding. Assembling and dissambling the active center during each catalytic cycle provides an effective means to prevent ATP hydrolysis.</text>
</comment>
<dbReference type="SUPFAM" id="SSF52540">
    <property type="entry name" value="P-loop containing nucleoside triphosphate hydrolases"/>
    <property type="match status" value="1"/>
</dbReference>
<evidence type="ECO:0000256" key="4">
    <source>
        <dbReference type="ARBA" id="ARBA00022777"/>
    </source>
</evidence>
<dbReference type="GO" id="GO:0005524">
    <property type="term" value="F:ATP binding"/>
    <property type="evidence" value="ECO:0007669"/>
    <property type="project" value="UniProtKB-UniRule"/>
</dbReference>
<feature type="binding site" evidence="5">
    <location>
        <begin position="16"/>
        <end position="21"/>
    </location>
    <ligand>
        <name>ATP</name>
        <dbReference type="ChEBI" id="CHEBI:30616"/>
    </ligand>
</feature>
<dbReference type="GO" id="GO:0004017">
    <property type="term" value="F:AMP kinase activity"/>
    <property type="evidence" value="ECO:0007669"/>
    <property type="project" value="UniProtKB-UniRule"/>
</dbReference>
<comment type="function">
    <text evidence="5">Catalyzes the reversible transfer of the terminal phosphate group between ATP and AMP. Plays an important role in cellular energy homeostasis and in adenine nucleotide metabolism.</text>
</comment>
<dbReference type="HAMAP" id="MF_00235">
    <property type="entry name" value="Adenylate_kinase_Adk"/>
    <property type="match status" value="1"/>
</dbReference>
<dbReference type="EMBL" id="MHTS01000009">
    <property type="protein sequence ID" value="OHA64674.1"/>
    <property type="molecule type" value="Genomic_DNA"/>
</dbReference>
<evidence type="ECO:0000256" key="6">
    <source>
        <dbReference type="RuleBase" id="RU003330"/>
    </source>
</evidence>
<keyword evidence="3 5" id="KW-0547">Nucleotide-binding</keyword>
<feature type="binding site" evidence="5">
    <location>
        <position position="138"/>
    </location>
    <ligand>
        <name>ATP</name>
        <dbReference type="ChEBI" id="CHEBI:30616"/>
    </ligand>
</feature>
<proteinExistence type="inferred from homology"/>
<organism evidence="8 9">
    <name type="scientific">Candidatus Wildermuthbacteria bacterium RIFCSPHIGHO2_01_FULL_48_27b</name>
    <dbReference type="NCBI Taxonomy" id="1802447"/>
    <lineage>
        <taxon>Bacteria</taxon>
        <taxon>Candidatus Wildermuthiibacteriota</taxon>
    </lineage>
</organism>
<evidence type="ECO:0000256" key="7">
    <source>
        <dbReference type="RuleBase" id="RU003331"/>
    </source>
</evidence>
<comment type="subunit">
    <text evidence="5 7">Monomer.</text>
</comment>
<keyword evidence="5" id="KW-0963">Cytoplasm</keyword>
<dbReference type="GO" id="GO:0044209">
    <property type="term" value="P:AMP salvage"/>
    <property type="evidence" value="ECO:0007669"/>
    <property type="project" value="UniProtKB-UniRule"/>
</dbReference>
<evidence type="ECO:0000256" key="5">
    <source>
        <dbReference type="HAMAP-Rule" id="MF_00235"/>
    </source>
</evidence>
<dbReference type="UniPathway" id="UPA00588">
    <property type="reaction ID" value="UER00649"/>
</dbReference>
<dbReference type="CDD" id="cd01428">
    <property type="entry name" value="ADK"/>
    <property type="match status" value="1"/>
</dbReference>
<dbReference type="Proteomes" id="UP000178170">
    <property type="component" value="Unassembled WGS sequence"/>
</dbReference>
<evidence type="ECO:0000256" key="3">
    <source>
        <dbReference type="ARBA" id="ARBA00022741"/>
    </source>
</evidence>
<dbReference type="GO" id="GO:0005737">
    <property type="term" value="C:cytoplasm"/>
    <property type="evidence" value="ECO:0007669"/>
    <property type="project" value="UniProtKB-SubCell"/>
</dbReference>
<name>A0A1G2QVN3_9BACT</name>
<dbReference type="AlphaFoldDB" id="A0A1G2QVN3"/>
<dbReference type="InterPro" id="IPR027417">
    <property type="entry name" value="P-loop_NTPase"/>
</dbReference>
<keyword evidence="4 5" id="KW-0418">Kinase</keyword>
<feature type="binding site" evidence="5">
    <location>
        <begin position="63"/>
        <end position="65"/>
    </location>
    <ligand>
        <name>AMP</name>
        <dbReference type="ChEBI" id="CHEBI:456215"/>
    </ligand>
</feature>
<evidence type="ECO:0000313" key="9">
    <source>
        <dbReference type="Proteomes" id="UP000178170"/>
    </source>
</evidence>
<gene>
    <name evidence="5" type="primary">adk</name>
    <name evidence="8" type="ORF">A2843_00115</name>
</gene>
<dbReference type="InterPro" id="IPR000850">
    <property type="entry name" value="Adenylat/UMP-CMP_kin"/>
</dbReference>
<feature type="binding site" evidence="5">
    <location>
        <position position="179"/>
    </location>
    <ligand>
        <name>ATP</name>
        <dbReference type="ChEBI" id="CHEBI:30616"/>
    </ligand>
</feature>
<keyword evidence="5 7" id="KW-0067">ATP-binding</keyword>
<reference evidence="8 9" key="1">
    <citation type="journal article" date="2016" name="Nat. Commun.">
        <title>Thousands of microbial genomes shed light on interconnected biogeochemical processes in an aquifer system.</title>
        <authorList>
            <person name="Anantharaman K."/>
            <person name="Brown C.T."/>
            <person name="Hug L.A."/>
            <person name="Sharon I."/>
            <person name="Castelle C.J."/>
            <person name="Probst A.J."/>
            <person name="Thomas B.C."/>
            <person name="Singh A."/>
            <person name="Wilkins M.J."/>
            <person name="Karaoz U."/>
            <person name="Brodie E.L."/>
            <person name="Williams K.H."/>
            <person name="Hubbard S.S."/>
            <person name="Banfield J.F."/>
        </authorList>
    </citation>
    <scope>NUCLEOTIDE SEQUENCE [LARGE SCALE GENOMIC DNA]</scope>
</reference>
<feature type="binding site" evidence="5">
    <location>
        <position position="42"/>
    </location>
    <ligand>
        <name>AMP</name>
        <dbReference type="ChEBI" id="CHEBI:456215"/>
    </ligand>
</feature>
<sequence>MTPSNFKVLIVLGKSGSGKGTQVEKLAEQHALKIISSGSLLRARAGEKDFVGNRIAEILDRGGLIPTPIIFHLWLHELEKIREAGDEVKGIIFEGSPRKLYEAYLLDETLWFYNLEKNMRVVHLDITDEEAMKRLLARKRYDDTEAAIRERLQWYKAEVVPAVEYYREKGRLVEINGEQSVEAVHQEIVEKFKDFFEQ</sequence>
<comment type="catalytic activity">
    <reaction evidence="5 7">
        <text>AMP + ATP = 2 ADP</text>
        <dbReference type="Rhea" id="RHEA:12973"/>
        <dbReference type="ChEBI" id="CHEBI:30616"/>
        <dbReference type="ChEBI" id="CHEBI:456215"/>
        <dbReference type="ChEBI" id="CHEBI:456216"/>
        <dbReference type="EC" id="2.7.4.3"/>
    </reaction>
</comment>
<dbReference type="EC" id="2.7.4.3" evidence="5 7"/>
<keyword evidence="1 5" id="KW-0808">Transferase</keyword>
<comment type="pathway">
    <text evidence="5">Purine metabolism; AMP biosynthesis via salvage pathway; AMP from ADP: step 1/1.</text>
</comment>
<protein>
    <recommendedName>
        <fullName evidence="5 7">Adenylate kinase</fullName>
        <shortName evidence="5">AK</shortName>
        <ecNumber evidence="5 7">2.7.4.3</ecNumber>
    </recommendedName>
    <alternativeName>
        <fullName evidence="5">ATP-AMP transphosphorylase</fullName>
    </alternativeName>
    <alternativeName>
        <fullName evidence="5">ATP:AMP phosphotransferase</fullName>
    </alternativeName>
    <alternativeName>
        <fullName evidence="5">Adenylate monophosphate kinase</fullName>
    </alternativeName>
</protein>
<evidence type="ECO:0000256" key="2">
    <source>
        <dbReference type="ARBA" id="ARBA00022727"/>
    </source>
</evidence>
<feature type="region of interest" description="NMP" evidence="5">
    <location>
        <begin position="36"/>
        <end position="65"/>
    </location>
</feature>
<dbReference type="PANTHER" id="PTHR23359">
    <property type="entry name" value="NUCLEOTIDE KINASE"/>
    <property type="match status" value="1"/>
</dbReference>
<comment type="subcellular location">
    <subcellularLocation>
        <location evidence="5 7">Cytoplasm</location>
    </subcellularLocation>
</comment>
<feature type="binding site" evidence="5">
    <location>
        <position position="140"/>
    </location>
    <ligand>
        <name>AMP</name>
        <dbReference type="ChEBI" id="CHEBI:456215"/>
    </ligand>
</feature>
<comment type="caution">
    <text evidence="5">Lacks conserved residue(s) required for the propagation of feature annotation.</text>
</comment>
<comment type="similarity">
    <text evidence="5 6">Belongs to the adenylate kinase family.</text>
</comment>
<comment type="caution">
    <text evidence="8">The sequence shown here is derived from an EMBL/GenBank/DDBJ whole genome shotgun (WGS) entry which is preliminary data.</text>
</comment>
<keyword evidence="2 5" id="KW-0545">Nucleotide biosynthesis</keyword>
<evidence type="ECO:0000256" key="1">
    <source>
        <dbReference type="ARBA" id="ARBA00022679"/>
    </source>
</evidence>
<evidence type="ECO:0000313" key="8">
    <source>
        <dbReference type="EMBL" id="OHA64674.1"/>
    </source>
</evidence>
<dbReference type="Gene3D" id="3.40.50.300">
    <property type="entry name" value="P-loop containing nucleotide triphosphate hydrolases"/>
    <property type="match status" value="1"/>
</dbReference>